<name>A0A0E9XXU5_ANGAN</name>
<keyword evidence="1" id="KW-1133">Transmembrane helix</keyword>
<sequence>MCWTLSGTIASRILLLLNFCAILSIKYCFTSRKTIEVI</sequence>
<feature type="transmembrane region" description="Helical" evidence="1">
    <location>
        <begin position="12"/>
        <end position="29"/>
    </location>
</feature>
<reference evidence="2" key="1">
    <citation type="submission" date="2014-11" db="EMBL/GenBank/DDBJ databases">
        <authorList>
            <person name="Amaro Gonzalez C."/>
        </authorList>
    </citation>
    <scope>NUCLEOTIDE SEQUENCE</scope>
</reference>
<reference evidence="2" key="2">
    <citation type="journal article" date="2015" name="Fish Shellfish Immunol.">
        <title>Early steps in the European eel (Anguilla anguilla)-Vibrio vulnificus interaction in the gills: Role of the RtxA13 toxin.</title>
        <authorList>
            <person name="Callol A."/>
            <person name="Pajuelo D."/>
            <person name="Ebbesson L."/>
            <person name="Teles M."/>
            <person name="MacKenzie S."/>
            <person name="Amaro C."/>
        </authorList>
    </citation>
    <scope>NUCLEOTIDE SEQUENCE</scope>
</reference>
<keyword evidence="1" id="KW-0812">Transmembrane</keyword>
<proteinExistence type="predicted"/>
<evidence type="ECO:0000256" key="1">
    <source>
        <dbReference type="SAM" id="Phobius"/>
    </source>
</evidence>
<accession>A0A0E9XXU5</accession>
<evidence type="ECO:0000313" key="2">
    <source>
        <dbReference type="EMBL" id="JAI07227.1"/>
    </source>
</evidence>
<protein>
    <submittedName>
        <fullName evidence="2">Uncharacterized protein</fullName>
    </submittedName>
</protein>
<dbReference type="AlphaFoldDB" id="A0A0E9XXU5"/>
<dbReference type="EMBL" id="GBXM01001351">
    <property type="protein sequence ID" value="JAI07227.1"/>
    <property type="molecule type" value="Transcribed_RNA"/>
</dbReference>
<keyword evidence="1" id="KW-0472">Membrane</keyword>
<organism evidence="2">
    <name type="scientific">Anguilla anguilla</name>
    <name type="common">European freshwater eel</name>
    <name type="synonym">Muraena anguilla</name>
    <dbReference type="NCBI Taxonomy" id="7936"/>
    <lineage>
        <taxon>Eukaryota</taxon>
        <taxon>Metazoa</taxon>
        <taxon>Chordata</taxon>
        <taxon>Craniata</taxon>
        <taxon>Vertebrata</taxon>
        <taxon>Euteleostomi</taxon>
        <taxon>Actinopterygii</taxon>
        <taxon>Neopterygii</taxon>
        <taxon>Teleostei</taxon>
        <taxon>Anguilliformes</taxon>
        <taxon>Anguillidae</taxon>
        <taxon>Anguilla</taxon>
    </lineage>
</organism>